<feature type="domain" description="Tubby C-terminal" evidence="2">
    <location>
        <begin position="64"/>
        <end position="201"/>
    </location>
</feature>
<dbReference type="SUPFAM" id="SSF54518">
    <property type="entry name" value="Tubby C-terminal domain-like"/>
    <property type="match status" value="1"/>
</dbReference>
<reference evidence="4" key="2">
    <citation type="submission" date="2024-04" db="EMBL/GenBank/DDBJ databases">
        <authorList>
            <person name="Chen Y."/>
            <person name="Shah S."/>
            <person name="Dougan E. K."/>
            <person name="Thang M."/>
            <person name="Chan C."/>
        </authorList>
    </citation>
    <scope>NUCLEOTIDE SEQUENCE [LARGE SCALE GENOMIC DNA]</scope>
</reference>
<evidence type="ECO:0000256" key="1">
    <source>
        <dbReference type="ARBA" id="ARBA00007129"/>
    </source>
</evidence>
<evidence type="ECO:0000313" key="5">
    <source>
        <dbReference type="EMBL" id="CAL4777427.1"/>
    </source>
</evidence>
<dbReference type="PANTHER" id="PTHR16517">
    <property type="entry name" value="TUBBY-RELATED"/>
    <property type="match status" value="1"/>
</dbReference>
<comment type="similarity">
    <text evidence="1">Belongs to the TUB family.</text>
</comment>
<dbReference type="PRINTS" id="PR01573">
    <property type="entry name" value="SUPERTUBBY"/>
</dbReference>
<dbReference type="AlphaFoldDB" id="A0A9P1CEN2"/>
<keyword evidence="6" id="KW-1185">Reference proteome</keyword>
<name>A0A9P1CEN2_9DINO</name>
<accession>A0A9P1CEN2</accession>
<dbReference type="Pfam" id="PF01167">
    <property type="entry name" value="Tub"/>
    <property type="match status" value="1"/>
</dbReference>
<dbReference type="Gene3D" id="3.20.90.10">
    <property type="entry name" value="Tubby Protein, Chain A"/>
    <property type="match status" value="1"/>
</dbReference>
<dbReference type="Proteomes" id="UP001152797">
    <property type="component" value="Unassembled WGS sequence"/>
</dbReference>
<dbReference type="PANTHER" id="PTHR16517:SF7">
    <property type="entry name" value="PROTEIN KING TUBBY"/>
    <property type="match status" value="1"/>
</dbReference>
<gene>
    <name evidence="3" type="ORF">C1SCF055_LOCUS17135</name>
</gene>
<dbReference type="InterPro" id="IPR000007">
    <property type="entry name" value="Tubby_C"/>
</dbReference>
<dbReference type="EMBL" id="CAMXCT030001443">
    <property type="protein sequence ID" value="CAL4777427.1"/>
    <property type="molecule type" value="Genomic_DNA"/>
</dbReference>
<reference evidence="3" key="1">
    <citation type="submission" date="2022-10" db="EMBL/GenBank/DDBJ databases">
        <authorList>
            <person name="Chen Y."/>
            <person name="Dougan E. K."/>
            <person name="Chan C."/>
            <person name="Rhodes N."/>
            <person name="Thang M."/>
        </authorList>
    </citation>
    <scope>NUCLEOTIDE SEQUENCE</scope>
</reference>
<comment type="caution">
    <text evidence="3">The sequence shown here is derived from an EMBL/GenBank/DDBJ whole genome shotgun (WGS) entry which is preliminary data.</text>
</comment>
<protein>
    <submittedName>
        <fullName evidence="5">Tubby protein homolog 1</fullName>
    </submittedName>
</protein>
<dbReference type="EMBL" id="CAMXCT010001443">
    <property type="protein sequence ID" value="CAI3990115.1"/>
    <property type="molecule type" value="Genomic_DNA"/>
</dbReference>
<organism evidence="3">
    <name type="scientific">Cladocopium goreaui</name>
    <dbReference type="NCBI Taxonomy" id="2562237"/>
    <lineage>
        <taxon>Eukaryota</taxon>
        <taxon>Sar</taxon>
        <taxon>Alveolata</taxon>
        <taxon>Dinophyceae</taxon>
        <taxon>Suessiales</taxon>
        <taxon>Symbiodiniaceae</taxon>
        <taxon>Cladocopium</taxon>
    </lineage>
</organism>
<proteinExistence type="inferred from homology"/>
<sequence length="205" mass="23478">MYARADLEARKMSFYLYNPSDKGVNLFNADKPAFAMTWNNERTEWRLVQERCENCQFSPKHLTCSCYGKQQVAWIRHHRKPVGDGIFNCMEIHVPGLYADGGRVVWCPLLGRGDLSQPIDDSHEAQKLVTKQPTWNEEVESLVLDFKGRHISSSAKNFQLALSQKPDHVLCQYGKIGPQTFSLDFKYPLSVIQAFGTSLTTLFWT</sequence>
<dbReference type="InterPro" id="IPR025659">
    <property type="entry name" value="Tubby-like_C"/>
</dbReference>
<evidence type="ECO:0000259" key="2">
    <source>
        <dbReference type="Pfam" id="PF01167"/>
    </source>
</evidence>
<evidence type="ECO:0000313" key="3">
    <source>
        <dbReference type="EMBL" id="CAI3990115.1"/>
    </source>
</evidence>
<dbReference type="EMBL" id="CAMXCT020001443">
    <property type="protein sequence ID" value="CAL1143490.1"/>
    <property type="molecule type" value="Genomic_DNA"/>
</dbReference>
<evidence type="ECO:0000313" key="4">
    <source>
        <dbReference type="EMBL" id="CAL1143490.1"/>
    </source>
</evidence>
<evidence type="ECO:0000313" key="6">
    <source>
        <dbReference type="Proteomes" id="UP001152797"/>
    </source>
</evidence>
<dbReference type="OrthoDB" id="8775810at2759"/>